<dbReference type="InterPro" id="IPR018639">
    <property type="entry name" value="DUF2062"/>
</dbReference>
<sequence length="178" mass="20078">MTTIGNLFRKLLRLPRYYYLRIKRLRGDPEYLAKGFAFGIFLGVLPLAPVQTFILVPLTILLRVSTLSAFIAGVLVSNPLTFIPQYYLTWQVGNIVLPGWAEWAQIQEALRVIGEQGVLDGLIALSRLGIKTIAVIETGGAIIGLPVAVISYFPARKFFRAMRERRLKKCRLNKEQCQ</sequence>
<protein>
    <recommendedName>
        <fullName evidence="2">DUF2062 domain-containing protein</fullName>
    </recommendedName>
</protein>
<keyword evidence="1" id="KW-0812">Transmembrane</keyword>
<keyword evidence="1" id="KW-0472">Membrane</keyword>
<dbReference type="AlphaFoldDB" id="A0A521FZL2"/>
<dbReference type="Proteomes" id="UP000316238">
    <property type="component" value="Unassembled WGS sequence"/>
</dbReference>
<evidence type="ECO:0000313" key="4">
    <source>
        <dbReference type="Proteomes" id="UP000316238"/>
    </source>
</evidence>
<comment type="caution">
    <text evidence="3">The sequence shown here is derived from an EMBL/GenBank/DDBJ whole genome shotgun (WGS) entry which is preliminary data.</text>
</comment>
<name>A0A521FZL2_9BACT</name>
<dbReference type="EMBL" id="NQJD01000035">
    <property type="protein sequence ID" value="TAA74208.1"/>
    <property type="molecule type" value="Genomic_DNA"/>
</dbReference>
<feature type="transmembrane region" description="Helical" evidence="1">
    <location>
        <begin position="133"/>
        <end position="153"/>
    </location>
</feature>
<dbReference type="PANTHER" id="PTHR40547:SF1">
    <property type="entry name" value="SLL0298 PROTEIN"/>
    <property type="match status" value="1"/>
</dbReference>
<keyword evidence="1" id="KW-1133">Transmembrane helix</keyword>
<evidence type="ECO:0000313" key="3">
    <source>
        <dbReference type="EMBL" id="TAA74208.1"/>
    </source>
</evidence>
<dbReference type="Pfam" id="PF09835">
    <property type="entry name" value="DUF2062"/>
    <property type="match status" value="1"/>
</dbReference>
<dbReference type="PANTHER" id="PTHR40547">
    <property type="entry name" value="SLL0298 PROTEIN"/>
    <property type="match status" value="1"/>
</dbReference>
<proteinExistence type="predicted"/>
<gene>
    <name evidence="3" type="ORF">CDV28_13517</name>
</gene>
<reference evidence="3" key="1">
    <citation type="submission" date="2017-07" db="EMBL/GenBank/DDBJ databases">
        <title>The cable genome - Insights into the physiology and evolution of filamentous bacteria capable of sulfide oxidation via long distance electron transfer.</title>
        <authorList>
            <person name="Thorup C."/>
            <person name="Bjerg J.T."/>
            <person name="Schreiber L."/>
            <person name="Nielsen L.P."/>
            <person name="Kjeldsen K.U."/>
            <person name="Boesen T."/>
            <person name="Boggild A."/>
            <person name="Meysman F."/>
            <person name="Geelhoed J."/>
            <person name="Schramm A."/>
        </authorList>
    </citation>
    <scope>NUCLEOTIDE SEQUENCE [LARGE SCALE GENOMIC DNA]</scope>
    <source>
        <strain evidence="3">GS</strain>
    </source>
</reference>
<evidence type="ECO:0000259" key="2">
    <source>
        <dbReference type="Pfam" id="PF09835"/>
    </source>
</evidence>
<keyword evidence="4" id="KW-1185">Reference proteome</keyword>
<accession>A0A521FZL2</accession>
<organism evidence="3 4">
    <name type="scientific">Candidatus Electronema aureum</name>
    <dbReference type="NCBI Taxonomy" id="2005002"/>
    <lineage>
        <taxon>Bacteria</taxon>
        <taxon>Pseudomonadati</taxon>
        <taxon>Thermodesulfobacteriota</taxon>
        <taxon>Desulfobulbia</taxon>
        <taxon>Desulfobulbales</taxon>
        <taxon>Desulfobulbaceae</taxon>
        <taxon>Candidatus Electronema</taxon>
    </lineage>
</organism>
<feature type="domain" description="DUF2062" evidence="2">
    <location>
        <begin position="13"/>
        <end position="167"/>
    </location>
</feature>
<evidence type="ECO:0000256" key="1">
    <source>
        <dbReference type="SAM" id="Phobius"/>
    </source>
</evidence>